<evidence type="ECO:0000256" key="7">
    <source>
        <dbReference type="SAM" id="MobiDB-lite"/>
    </source>
</evidence>
<gene>
    <name evidence="9" type="ORF">LSAA_7896</name>
</gene>
<evidence type="ECO:0000256" key="4">
    <source>
        <dbReference type="ARBA" id="ARBA00023136"/>
    </source>
</evidence>
<keyword evidence="4 6" id="KW-0472">Membrane</keyword>
<accession>A0A7R8CT58</accession>
<dbReference type="SMART" id="SM00248">
    <property type="entry name" value="ANK"/>
    <property type="match status" value="2"/>
</dbReference>
<dbReference type="InterPro" id="IPR002110">
    <property type="entry name" value="Ankyrin_rpt"/>
</dbReference>
<dbReference type="GO" id="GO:0016020">
    <property type="term" value="C:membrane"/>
    <property type="evidence" value="ECO:0007669"/>
    <property type="project" value="UniProtKB-SubCell"/>
</dbReference>
<evidence type="ECO:0000256" key="8">
    <source>
        <dbReference type="SAM" id="Phobius"/>
    </source>
</evidence>
<feature type="compositionally biased region" description="Basic and acidic residues" evidence="7">
    <location>
        <begin position="1"/>
        <end position="10"/>
    </location>
</feature>
<evidence type="ECO:0000256" key="3">
    <source>
        <dbReference type="ARBA" id="ARBA00022989"/>
    </source>
</evidence>
<feature type="region of interest" description="Disordered" evidence="7">
    <location>
        <begin position="1"/>
        <end position="38"/>
    </location>
</feature>
<comment type="subcellular location">
    <subcellularLocation>
        <location evidence="1">Membrane</location>
        <topology evidence="1">Multi-pass membrane protein</topology>
    </subcellularLocation>
</comment>
<sequence>MSSDGEKEDLKEDEGGDSSSPPPVAPASSDVKEDQEVRRPNGRVISDFLGACGSLDIKKMREILDKDDLDPNDIVDDVGQNGFHYAVCSILRNNTSRQTSVLKYLRKKGLNVNKARTTDKWTPIFLAVAFGFQNIVSWLLSKGARIDISDSETRSPEEVAATYRFHKIKDILIHQSPPMHRLGQSFRSRVPHSRFSCVLSGPAISSPTSPPPPAPPTTTTTITNISSQEPSSTDNNSSVFSPTVEGEAAENITTIKFHVIPWNLIEAGYAGLWGFFYLTASIAVASYANVISAFGAAAFFGFVAMVLYIVDAVFKLKGFRGGFISQHSTAANTPS</sequence>
<feature type="transmembrane region" description="Helical" evidence="8">
    <location>
        <begin position="290"/>
        <end position="310"/>
    </location>
</feature>
<evidence type="ECO:0000256" key="2">
    <source>
        <dbReference type="ARBA" id="ARBA00022692"/>
    </source>
</evidence>
<evidence type="ECO:0000256" key="1">
    <source>
        <dbReference type="ARBA" id="ARBA00004141"/>
    </source>
</evidence>
<reference evidence="9" key="1">
    <citation type="submission" date="2021-02" db="EMBL/GenBank/DDBJ databases">
        <authorList>
            <person name="Bekaert M."/>
        </authorList>
    </citation>
    <scope>NUCLEOTIDE SEQUENCE</scope>
    <source>
        <strain evidence="9">IoA-00</strain>
    </source>
</reference>
<dbReference type="InterPro" id="IPR036770">
    <property type="entry name" value="Ankyrin_rpt-contain_sf"/>
</dbReference>
<dbReference type="OrthoDB" id="7036583at2759"/>
<proteinExistence type="predicted"/>
<evidence type="ECO:0000313" key="10">
    <source>
        <dbReference type="Proteomes" id="UP000675881"/>
    </source>
</evidence>
<dbReference type="EMBL" id="HG994582">
    <property type="protein sequence ID" value="CAF2887445.1"/>
    <property type="molecule type" value="Genomic_DNA"/>
</dbReference>
<dbReference type="PROSITE" id="PS51225">
    <property type="entry name" value="MARVEL"/>
    <property type="match status" value="1"/>
</dbReference>
<evidence type="ECO:0000256" key="5">
    <source>
        <dbReference type="PROSITE-ProRule" id="PRU00023"/>
    </source>
</evidence>
<feature type="repeat" description="ANK" evidence="5">
    <location>
        <begin position="119"/>
        <end position="151"/>
    </location>
</feature>
<dbReference type="SUPFAM" id="SSF48403">
    <property type="entry name" value="Ankyrin repeat"/>
    <property type="match status" value="1"/>
</dbReference>
<evidence type="ECO:0000256" key="6">
    <source>
        <dbReference type="PROSITE-ProRule" id="PRU00581"/>
    </source>
</evidence>
<keyword evidence="5" id="KW-0040">ANK repeat</keyword>
<dbReference type="InterPro" id="IPR008253">
    <property type="entry name" value="Marvel"/>
</dbReference>
<keyword evidence="3 8" id="KW-1133">Transmembrane helix</keyword>
<evidence type="ECO:0000313" key="9">
    <source>
        <dbReference type="EMBL" id="CAF2887445.1"/>
    </source>
</evidence>
<feature type="compositionally biased region" description="Polar residues" evidence="7">
    <location>
        <begin position="224"/>
        <end position="241"/>
    </location>
</feature>
<keyword evidence="2 6" id="KW-0812">Transmembrane</keyword>
<dbReference type="PROSITE" id="PS50297">
    <property type="entry name" value="ANK_REP_REGION"/>
    <property type="match status" value="1"/>
</dbReference>
<feature type="transmembrane region" description="Helical" evidence="8">
    <location>
        <begin position="264"/>
        <end position="284"/>
    </location>
</feature>
<dbReference type="AlphaFoldDB" id="A0A7R8CT58"/>
<dbReference type="Pfam" id="PF12796">
    <property type="entry name" value="Ank_2"/>
    <property type="match status" value="1"/>
</dbReference>
<protein>
    <submittedName>
        <fullName evidence="9">(salmon louse) hypothetical protein</fullName>
    </submittedName>
</protein>
<dbReference type="PROSITE" id="PS50088">
    <property type="entry name" value="ANK_REPEAT"/>
    <property type="match status" value="1"/>
</dbReference>
<dbReference type="Proteomes" id="UP000675881">
    <property type="component" value="Chromosome 3"/>
</dbReference>
<organism evidence="9 10">
    <name type="scientific">Lepeophtheirus salmonis</name>
    <name type="common">Salmon louse</name>
    <name type="synonym">Caligus salmonis</name>
    <dbReference type="NCBI Taxonomy" id="72036"/>
    <lineage>
        <taxon>Eukaryota</taxon>
        <taxon>Metazoa</taxon>
        <taxon>Ecdysozoa</taxon>
        <taxon>Arthropoda</taxon>
        <taxon>Crustacea</taxon>
        <taxon>Multicrustacea</taxon>
        <taxon>Hexanauplia</taxon>
        <taxon>Copepoda</taxon>
        <taxon>Siphonostomatoida</taxon>
        <taxon>Caligidae</taxon>
        <taxon>Lepeophtheirus</taxon>
    </lineage>
</organism>
<feature type="region of interest" description="Disordered" evidence="7">
    <location>
        <begin position="202"/>
        <end position="243"/>
    </location>
</feature>
<name>A0A7R8CT58_LEPSM</name>
<dbReference type="Gene3D" id="1.25.40.20">
    <property type="entry name" value="Ankyrin repeat-containing domain"/>
    <property type="match status" value="1"/>
</dbReference>
<keyword evidence="10" id="KW-1185">Reference proteome</keyword>